<gene>
    <name evidence="2" type="ORF">EI427_25670</name>
</gene>
<proteinExistence type="predicted"/>
<keyword evidence="1" id="KW-0732">Signal</keyword>
<dbReference type="AlphaFoldDB" id="A0A3S9PBS8"/>
<sequence>MKTIKLFSVSLFLLVLTFAINAYAGVFVRYQNNDSSSYTFDTDIGGSMQKITFGGSQSGSLTIQGGGSKAIVYTSCGKVTLDDGDNITIKNGCISFN</sequence>
<protein>
    <recommendedName>
        <fullName evidence="4">DUF3060 domain-containing protein</fullName>
    </recommendedName>
</protein>
<dbReference type="GeneID" id="39493356"/>
<dbReference type="KEGG" id="fll:EI427_25670"/>
<geneLocation type="plasmid" evidence="2">
    <name>unnamed1</name>
</geneLocation>
<keyword evidence="3" id="KW-1185">Reference proteome</keyword>
<dbReference type="OrthoDB" id="5383247at2"/>
<keyword evidence="2" id="KW-0614">Plasmid</keyword>
<dbReference type="RefSeq" id="WP_126620529.1">
    <property type="nucleotide sequence ID" value="NZ_CP034564.1"/>
</dbReference>
<name>A0A3S9PBS8_9BACT</name>
<dbReference type="EMBL" id="CP034564">
    <property type="protein sequence ID" value="AZQ65627.1"/>
    <property type="molecule type" value="Genomic_DNA"/>
</dbReference>
<evidence type="ECO:0000313" key="2">
    <source>
        <dbReference type="EMBL" id="AZQ65627.1"/>
    </source>
</evidence>
<organism evidence="2 3">
    <name type="scientific">Flammeovirga pectinis</name>
    <dbReference type="NCBI Taxonomy" id="2494373"/>
    <lineage>
        <taxon>Bacteria</taxon>
        <taxon>Pseudomonadati</taxon>
        <taxon>Bacteroidota</taxon>
        <taxon>Cytophagia</taxon>
        <taxon>Cytophagales</taxon>
        <taxon>Flammeovirgaceae</taxon>
        <taxon>Flammeovirga</taxon>
    </lineage>
</organism>
<reference evidence="2 3" key="1">
    <citation type="submission" date="2018-12" db="EMBL/GenBank/DDBJ databases">
        <title>Flammeovirga pectinis sp. nov., isolated from the gut of the Korean scallop, Patinopecten yessoensis.</title>
        <authorList>
            <person name="Bae J.-W."/>
            <person name="Jeong Y.-S."/>
            <person name="Kang W."/>
        </authorList>
    </citation>
    <scope>NUCLEOTIDE SEQUENCE [LARGE SCALE GENOMIC DNA]</scope>
    <source>
        <strain evidence="2 3">L12M1</strain>
        <plasmid evidence="2 3">unnamed1</plasmid>
    </source>
</reference>
<evidence type="ECO:0008006" key="4">
    <source>
        <dbReference type="Google" id="ProtNLM"/>
    </source>
</evidence>
<evidence type="ECO:0000256" key="1">
    <source>
        <dbReference type="SAM" id="SignalP"/>
    </source>
</evidence>
<feature type="chain" id="PRO_5019439206" description="DUF3060 domain-containing protein" evidence="1">
    <location>
        <begin position="25"/>
        <end position="97"/>
    </location>
</feature>
<evidence type="ECO:0000313" key="3">
    <source>
        <dbReference type="Proteomes" id="UP000267268"/>
    </source>
</evidence>
<feature type="signal peptide" evidence="1">
    <location>
        <begin position="1"/>
        <end position="24"/>
    </location>
</feature>
<accession>A0A3S9PBS8</accession>
<dbReference type="Proteomes" id="UP000267268">
    <property type="component" value="Plasmid unnamed1"/>
</dbReference>